<protein>
    <submittedName>
        <fullName evidence="1">Uncharacterized protein</fullName>
    </submittedName>
</protein>
<dbReference type="Proteomes" id="UP000238390">
    <property type="component" value="Chromosome"/>
</dbReference>
<reference evidence="1 2" key="1">
    <citation type="submission" date="2018-02" db="EMBL/GenBank/DDBJ databases">
        <title>FDA/CDC Antimicrobial Resistant Isolate Bank Genome Sequencing.</title>
        <authorList>
            <person name="Benahmed F.H."/>
            <person name="Lutgring J.D."/>
            <person name="Yoo B."/>
            <person name="Machado M."/>
            <person name="Brown A."/>
            <person name="McAllister G."/>
            <person name="Perry A."/>
            <person name="Halpin A.L."/>
            <person name="Vavikolanu K."/>
            <person name="Ott S."/>
            <person name="Zhao X."/>
            <person name="Tallon L.J."/>
            <person name="Sadzewicz L."/>
            <person name="Aluvathingal J."/>
            <person name="Nadendla S."/>
            <person name="Voskania-kordi A."/>
            <person name="Simonyan V."/>
            <person name="Patel J."/>
            <person name="Shawar R.M."/>
        </authorList>
    </citation>
    <scope>NUCLEOTIDE SEQUENCE [LARGE SCALE GENOMIC DNA]</scope>
    <source>
        <strain evidence="1 2">AR_0356</strain>
    </source>
</reference>
<keyword evidence="2" id="KW-1185">Reference proteome</keyword>
<dbReference type="EMBL" id="CP027169">
    <property type="protein sequence ID" value="AVK08105.1"/>
    <property type="molecule type" value="Genomic_DNA"/>
</dbReference>
<organism evidence="1 2">
    <name type="scientific">Pseudomonas paraeruginosa</name>
    <dbReference type="NCBI Taxonomy" id="2994495"/>
    <lineage>
        <taxon>Bacteria</taxon>
        <taxon>Pseudomonadati</taxon>
        <taxon>Pseudomonadota</taxon>
        <taxon>Gammaproteobacteria</taxon>
        <taxon>Pseudomonadales</taxon>
        <taxon>Pseudomonadaceae</taxon>
        <taxon>Pseudomonas</taxon>
    </lineage>
</organism>
<evidence type="ECO:0000313" key="2">
    <source>
        <dbReference type="Proteomes" id="UP000238390"/>
    </source>
</evidence>
<evidence type="ECO:0000313" key="1">
    <source>
        <dbReference type="EMBL" id="AVK08105.1"/>
    </source>
</evidence>
<proteinExistence type="predicted"/>
<gene>
    <name evidence="1" type="ORF">CSB93_3199</name>
</gene>
<sequence length="118" mass="13399">MTARRLTRAEMNHLRRLIGWIRCEVGAEPEEIVTTAKEALDHFQGVSEDGKRRLLEHYQKSAAIPKYIRAAIKAMEKVCLEDPTEVVDGELVARGRHEVPLRLVVARNEEEIGNGKLD</sequence>
<dbReference type="AlphaFoldDB" id="A0A2R3J1R4"/>
<dbReference type="RefSeq" id="WP_043152884.1">
    <property type="nucleotide sequence ID" value="NZ_CP027169.1"/>
</dbReference>
<name>A0A2R3J1R4_9PSED</name>
<accession>A0A2R3J1R4</accession>